<reference evidence="2 3" key="1">
    <citation type="submission" date="2019-06" db="EMBL/GenBank/DDBJ databases">
        <title>Sequencing the genomes of 1000 actinobacteria strains.</title>
        <authorList>
            <person name="Klenk H.-P."/>
        </authorList>
    </citation>
    <scope>NUCLEOTIDE SEQUENCE [LARGE SCALE GENOMIC DNA]</scope>
    <source>
        <strain evidence="2 3">DSM 41649</strain>
    </source>
</reference>
<dbReference type="InterPro" id="IPR037523">
    <property type="entry name" value="VOC_core"/>
</dbReference>
<dbReference type="RefSeq" id="WP_145788279.1">
    <property type="nucleotide sequence ID" value="NZ_BAAABR010000002.1"/>
</dbReference>
<sequence>MSTKPVPEGYPWLMPYLYVDGAAAAIDFYRSVFGATERLRFAAPGGKVGHAELQIGDSVLMLADESREMGALGPKTVGGTAMSIVIYVADVDAAVAQAVALGAKVLQPVENKFYGDRTGQIEDPFGHKWDVSTHVEDVPPEELARRAAEMMSGG</sequence>
<dbReference type="PROSITE" id="PS51819">
    <property type="entry name" value="VOC"/>
    <property type="match status" value="1"/>
</dbReference>
<gene>
    <name evidence="2" type="ORF">FB465_1254</name>
</gene>
<organism evidence="2 3">
    <name type="scientific">Kitasatospora atroaurantiaca</name>
    <dbReference type="NCBI Taxonomy" id="285545"/>
    <lineage>
        <taxon>Bacteria</taxon>
        <taxon>Bacillati</taxon>
        <taxon>Actinomycetota</taxon>
        <taxon>Actinomycetes</taxon>
        <taxon>Kitasatosporales</taxon>
        <taxon>Streptomycetaceae</taxon>
        <taxon>Kitasatospora</taxon>
    </lineage>
</organism>
<keyword evidence="3" id="KW-1185">Reference proteome</keyword>
<proteinExistence type="predicted"/>
<evidence type="ECO:0000313" key="2">
    <source>
        <dbReference type="EMBL" id="TWE16277.1"/>
    </source>
</evidence>
<feature type="domain" description="VOC" evidence="1">
    <location>
        <begin position="9"/>
        <end position="134"/>
    </location>
</feature>
<dbReference type="PANTHER" id="PTHR34109:SF1">
    <property type="entry name" value="VOC DOMAIN-CONTAINING PROTEIN"/>
    <property type="match status" value="1"/>
</dbReference>
<dbReference type="InterPro" id="IPR004360">
    <property type="entry name" value="Glyas_Fos-R_dOase_dom"/>
</dbReference>
<dbReference type="EMBL" id="VIVR01000001">
    <property type="protein sequence ID" value="TWE16277.1"/>
    <property type="molecule type" value="Genomic_DNA"/>
</dbReference>
<dbReference type="SUPFAM" id="SSF54593">
    <property type="entry name" value="Glyoxalase/Bleomycin resistance protein/Dihydroxybiphenyl dioxygenase"/>
    <property type="match status" value="1"/>
</dbReference>
<dbReference type="InterPro" id="IPR029068">
    <property type="entry name" value="Glyas_Bleomycin-R_OHBP_Dase"/>
</dbReference>
<dbReference type="AlphaFoldDB" id="A0A561EKY4"/>
<evidence type="ECO:0000313" key="3">
    <source>
        <dbReference type="Proteomes" id="UP000318416"/>
    </source>
</evidence>
<dbReference type="Gene3D" id="3.30.720.110">
    <property type="match status" value="1"/>
</dbReference>
<evidence type="ECO:0000259" key="1">
    <source>
        <dbReference type="PROSITE" id="PS51819"/>
    </source>
</evidence>
<dbReference type="PANTHER" id="PTHR34109">
    <property type="entry name" value="BNAUNNG04460D PROTEIN-RELATED"/>
    <property type="match status" value="1"/>
</dbReference>
<dbReference type="Proteomes" id="UP000318416">
    <property type="component" value="Unassembled WGS sequence"/>
</dbReference>
<dbReference type="Gene3D" id="3.30.720.120">
    <property type="match status" value="1"/>
</dbReference>
<accession>A0A561EKY4</accession>
<dbReference type="Pfam" id="PF00903">
    <property type="entry name" value="Glyoxalase"/>
    <property type="match status" value="1"/>
</dbReference>
<comment type="caution">
    <text evidence="2">The sequence shown here is derived from an EMBL/GenBank/DDBJ whole genome shotgun (WGS) entry which is preliminary data.</text>
</comment>
<name>A0A561EKY4_9ACTN</name>
<protein>
    <submittedName>
        <fullName evidence="2">PhnB protein</fullName>
    </submittedName>
</protein>
<dbReference type="CDD" id="cd07246">
    <property type="entry name" value="VOC_like"/>
    <property type="match status" value="1"/>
</dbReference>
<dbReference type="OrthoDB" id="9795306at2"/>